<sequence>MLDGDAPVYVDVAGDGCLVRSLPPIVFHYSLAGVCWRGILSKLKGMLAQEGVPPSRAPFLTKYKEGGAKGVLGGP</sequence>
<accession>A0A2I0K9P4</accession>
<protein>
    <submittedName>
        <fullName evidence="1">Uncharacterized protein</fullName>
    </submittedName>
</protein>
<evidence type="ECO:0000313" key="1">
    <source>
        <dbReference type="EMBL" id="PKI65268.1"/>
    </source>
</evidence>
<dbReference type="Proteomes" id="UP000233551">
    <property type="component" value="Unassembled WGS sequence"/>
</dbReference>
<name>A0A2I0K9P4_PUNGR</name>
<dbReference type="EMBL" id="PGOL01000761">
    <property type="protein sequence ID" value="PKI65268.1"/>
    <property type="molecule type" value="Genomic_DNA"/>
</dbReference>
<keyword evidence="2" id="KW-1185">Reference proteome</keyword>
<organism evidence="1 2">
    <name type="scientific">Punica granatum</name>
    <name type="common">Pomegranate</name>
    <dbReference type="NCBI Taxonomy" id="22663"/>
    <lineage>
        <taxon>Eukaryota</taxon>
        <taxon>Viridiplantae</taxon>
        <taxon>Streptophyta</taxon>
        <taxon>Embryophyta</taxon>
        <taxon>Tracheophyta</taxon>
        <taxon>Spermatophyta</taxon>
        <taxon>Magnoliopsida</taxon>
        <taxon>eudicotyledons</taxon>
        <taxon>Gunneridae</taxon>
        <taxon>Pentapetalae</taxon>
        <taxon>rosids</taxon>
        <taxon>malvids</taxon>
        <taxon>Myrtales</taxon>
        <taxon>Lythraceae</taxon>
        <taxon>Punica</taxon>
    </lineage>
</organism>
<proteinExistence type="predicted"/>
<evidence type="ECO:0000313" key="2">
    <source>
        <dbReference type="Proteomes" id="UP000233551"/>
    </source>
</evidence>
<gene>
    <name evidence="1" type="ORF">CRG98_014306</name>
</gene>
<reference evidence="1 2" key="1">
    <citation type="submission" date="2017-11" db="EMBL/GenBank/DDBJ databases">
        <title>De-novo sequencing of pomegranate (Punica granatum L.) genome.</title>
        <authorList>
            <person name="Akparov Z."/>
            <person name="Amiraslanov A."/>
            <person name="Hajiyeva S."/>
            <person name="Abbasov M."/>
            <person name="Kaur K."/>
            <person name="Hamwieh A."/>
            <person name="Solovyev V."/>
            <person name="Salamov A."/>
            <person name="Braich B."/>
            <person name="Kosarev P."/>
            <person name="Mahmoud A."/>
            <person name="Hajiyev E."/>
            <person name="Babayeva S."/>
            <person name="Izzatullayeva V."/>
            <person name="Mammadov A."/>
            <person name="Mammadov A."/>
            <person name="Sharifova S."/>
            <person name="Ojaghi J."/>
            <person name="Eynullazada K."/>
            <person name="Bayramov B."/>
            <person name="Abdulazimova A."/>
            <person name="Shahmuradov I."/>
        </authorList>
    </citation>
    <scope>NUCLEOTIDE SEQUENCE [LARGE SCALE GENOMIC DNA]</scope>
    <source>
        <strain evidence="2">cv. AG2017</strain>
        <tissue evidence="1">Leaf</tissue>
    </source>
</reference>
<dbReference type="AlphaFoldDB" id="A0A2I0K9P4"/>
<comment type="caution">
    <text evidence="1">The sequence shown here is derived from an EMBL/GenBank/DDBJ whole genome shotgun (WGS) entry which is preliminary data.</text>
</comment>